<name>W9RAV6_9ROSA</name>
<dbReference type="SMART" id="SM00184">
    <property type="entry name" value="RING"/>
    <property type="match status" value="1"/>
</dbReference>
<keyword evidence="1" id="KW-0479">Metal-binding</keyword>
<accession>W9RAV6</accession>
<keyword evidence="5" id="KW-0732">Signal</keyword>
<keyword evidence="2 4" id="KW-0863">Zinc-finger</keyword>
<evidence type="ECO:0000256" key="5">
    <source>
        <dbReference type="SAM" id="SignalP"/>
    </source>
</evidence>
<evidence type="ECO:0000256" key="2">
    <source>
        <dbReference type="ARBA" id="ARBA00022771"/>
    </source>
</evidence>
<dbReference type="SUPFAM" id="SSF57850">
    <property type="entry name" value="RING/U-box"/>
    <property type="match status" value="1"/>
</dbReference>
<dbReference type="PROSITE" id="PS50089">
    <property type="entry name" value="ZF_RING_2"/>
    <property type="match status" value="1"/>
</dbReference>
<dbReference type="PANTHER" id="PTHR47258">
    <property type="match status" value="1"/>
</dbReference>
<dbReference type="PANTHER" id="PTHR47258:SF1">
    <property type="entry name" value="E3 UBIQUITIN-PROTEIN LIGASE XERICO-RELATED"/>
    <property type="match status" value="1"/>
</dbReference>
<organism evidence="7 8">
    <name type="scientific">Morus notabilis</name>
    <dbReference type="NCBI Taxonomy" id="981085"/>
    <lineage>
        <taxon>Eukaryota</taxon>
        <taxon>Viridiplantae</taxon>
        <taxon>Streptophyta</taxon>
        <taxon>Embryophyta</taxon>
        <taxon>Tracheophyta</taxon>
        <taxon>Spermatophyta</taxon>
        <taxon>Magnoliopsida</taxon>
        <taxon>eudicotyledons</taxon>
        <taxon>Gunneridae</taxon>
        <taxon>Pentapetalae</taxon>
        <taxon>rosids</taxon>
        <taxon>fabids</taxon>
        <taxon>Rosales</taxon>
        <taxon>Moraceae</taxon>
        <taxon>Moreae</taxon>
        <taxon>Morus</taxon>
    </lineage>
</organism>
<evidence type="ECO:0000259" key="6">
    <source>
        <dbReference type="PROSITE" id="PS50089"/>
    </source>
</evidence>
<evidence type="ECO:0000256" key="4">
    <source>
        <dbReference type="PROSITE-ProRule" id="PRU00175"/>
    </source>
</evidence>
<sequence>MSPSQMFYILTCFSLQFLCDSFLKLKTSTSTLPLTIWNYMAPTLTNLKWAFDTLLYNPFSFSAPDRLYDNIQKTGTGELIRITRYERNPMEGEQCSAENAEQCAVCLGQVQEGEEIGELRCSHVFHLLCLERWVQFKHKTCPLCRGSLAAPPLNAAAAAAAGVADFGVEVLFFKFCSFGSNDDERDSWWLRVAVASAESASTVAEITPCVETEISNYRNSDDQIAGRDFLLERDEVTVLLLETGFLPTIGVEREILCVSPNKVDDEPDVHEAIISFGGGSFLVEHAPVRRSRGASLTEEV</sequence>
<dbReference type="Pfam" id="PF13639">
    <property type="entry name" value="zf-RING_2"/>
    <property type="match status" value="1"/>
</dbReference>
<dbReference type="CDD" id="cd16448">
    <property type="entry name" value="RING-H2"/>
    <property type="match status" value="1"/>
</dbReference>
<dbReference type="Proteomes" id="UP000030645">
    <property type="component" value="Unassembled WGS sequence"/>
</dbReference>
<feature type="chain" id="PRO_5004928211" evidence="5">
    <location>
        <begin position="22"/>
        <end position="300"/>
    </location>
</feature>
<keyword evidence="8" id="KW-1185">Reference proteome</keyword>
<dbReference type="InterPro" id="IPR044249">
    <property type="entry name" value="XERICO-like"/>
</dbReference>
<proteinExistence type="predicted"/>
<dbReference type="InterPro" id="IPR001841">
    <property type="entry name" value="Znf_RING"/>
</dbReference>
<evidence type="ECO:0000313" key="8">
    <source>
        <dbReference type="Proteomes" id="UP000030645"/>
    </source>
</evidence>
<dbReference type="AlphaFoldDB" id="W9RAV6"/>
<feature type="domain" description="RING-type" evidence="6">
    <location>
        <begin position="103"/>
        <end position="145"/>
    </location>
</feature>
<dbReference type="GO" id="GO:0008270">
    <property type="term" value="F:zinc ion binding"/>
    <property type="evidence" value="ECO:0007669"/>
    <property type="project" value="UniProtKB-KW"/>
</dbReference>
<dbReference type="InterPro" id="IPR013083">
    <property type="entry name" value="Znf_RING/FYVE/PHD"/>
</dbReference>
<dbReference type="SMART" id="SM00744">
    <property type="entry name" value="RINGv"/>
    <property type="match status" value="1"/>
</dbReference>
<evidence type="ECO:0000256" key="1">
    <source>
        <dbReference type="ARBA" id="ARBA00022723"/>
    </source>
</evidence>
<gene>
    <name evidence="7" type="ORF">L484_026561</name>
</gene>
<keyword evidence="3" id="KW-0862">Zinc</keyword>
<dbReference type="Gene3D" id="3.30.40.10">
    <property type="entry name" value="Zinc/RING finger domain, C3HC4 (zinc finger)"/>
    <property type="match status" value="1"/>
</dbReference>
<dbReference type="eggNOG" id="KOG0800">
    <property type="taxonomic scope" value="Eukaryota"/>
</dbReference>
<dbReference type="InterPro" id="IPR011016">
    <property type="entry name" value="Znf_RING-CH"/>
</dbReference>
<protein>
    <submittedName>
        <fullName evidence="7">E3 ubiquitin-protein ligase RHA2A</fullName>
    </submittedName>
</protein>
<dbReference type="EMBL" id="KE343883">
    <property type="protein sequence ID" value="EXB44972.1"/>
    <property type="molecule type" value="Genomic_DNA"/>
</dbReference>
<reference evidence="8" key="1">
    <citation type="submission" date="2013-01" db="EMBL/GenBank/DDBJ databases">
        <title>Draft Genome Sequence of a Mulberry Tree, Morus notabilis C.K. Schneid.</title>
        <authorList>
            <person name="He N."/>
            <person name="Zhao S."/>
        </authorList>
    </citation>
    <scope>NUCLEOTIDE SEQUENCE</scope>
</reference>
<evidence type="ECO:0000313" key="7">
    <source>
        <dbReference type="EMBL" id="EXB44972.1"/>
    </source>
</evidence>
<feature type="signal peptide" evidence="5">
    <location>
        <begin position="1"/>
        <end position="21"/>
    </location>
</feature>
<evidence type="ECO:0000256" key="3">
    <source>
        <dbReference type="ARBA" id="ARBA00022833"/>
    </source>
</evidence>